<evidence type="ECO:0000313" key="3">
    <source>
        <dbReference type="Proteomes" id="UP000267821"/>
    </source>
</evidence>
<protein>
    <submittedName>
        <fullName evidence="2">Uncharacterized protein</fullName>
    </submittedName>
</protein>
<reference evidence="2 3" key="1">
    <citation type="journal article" date="2018" name="Nat. Ecol. Evol.">
        <title>Pezizomycetes genomes reveal the molecular basis of ectomycorrhizal truffle lifestyle.</title>
        <authorList>
            <person name="Murat C."/>
            <person name="Payen T."/>
            <person name="Noel B."/>
            <person name="Kuo A."/>
            <person name="Morin E."/>
            <person name="Chen J."/>
            <person name="Kohler A."/>
            <person name="Krizsan K."/>
            <person name="Balestrini R."/>
            <person name="Da Silva C."/>
            <person name="Montanini B."/>
            <person name="Hainaut M."/>
            <person name="Levati E."/>
            <person name="Barry K.W."/>
            <person name="Belfiori B."/>
            <person name="Cichocki N."/>
            <person name="Clum A."/>
            <person name="Dockter R.B."/>
            <person name="Fauchery L."/>
            <person name="Guy J."/>
            <person name="Iotti M."/>
            <person name="Le Tacon F."/>
            <person name="Lindquist E.A."/>
            <person name="Lipzen A."/>
            <person name="Malagnac F."/>
            <person name="Mello A."/>
            <person name="Molinier V."/>
            <person name="Miyauchi S."/>
            <person name="Poulain J."/>
            <person name="Riccioni C."/>
            <person name="Rubini A."/>
            <person name="Sitrit Y."/>
            <person name="Splivallo R."/>
            <person name="Traeger S."/>
            <person name="Wang M."/>
            <person name="Zifcakova L."/>
            <person name="Wipf D."/>
            <person name="Zambonelli A."/>
            <person name="Paolocci F."/>
            <person name="Nowrousian M."/>
            <person name="Ottonello S."/>
            <person name="Baldrian P."/>
            <person name="Spatafora J.W."/>
            <person name="Henrissat B."/>
            <person name="Nagy L.G."/>
            <person name="Aury J.M."/>
            <person name="Wincker P."/>
            <person name="Grigoriev I.V."/>
            <person name="Bonfante P."/>
            <person name="Martin F.M."/>
        </authorList>
    </citation>
    <scope>NUCLEOTIDE SEQUENCE [LARGE SCALE GENOMIC DNA]</scope>
    <source>
        <strain evidence="2 3">ATCC MYA-4762</strain>
    </source>
</reference>
<accession>A0A3N4LVT7</accession>
<organism evidence="2 3">
    <name type="scientific">Terfezia boudieri ATCC MYA-4762</name>
    <dbReference type="NCBI Taxonomy" id="1051890"/>
    <lineage>
        <taxon>Eukaryota</taxon>
        <taxon>Fungi</taxon>
        <taxon>Dikarya</taxon>
        <taxon>Ascomycota</taxon>
        <taxon>Pezizomycotina</taxon>
        <taxon>Pezizomycetes</taxon>
        <taxon>Pezizales</taxon>
        <taxon>Pezizaceae</taxon>
        <taxon>Terfezia</taxon>
    </lineage>
</organism>
<sequence length="134" mass="15009">MPSPSRQADVSKSHRDPRGGSADEAAKTAMWGGLIGCLKWSIYSALGGLVAYRFSPVFRNLTPQFKVYLFMCPVTIGGMVEADRRLRQYEARIRMERRAEALSQATGIWDDLEELEKLTPEFVGPVEVKEQNTA</sequence>
<name>A0A3N4LVT7_9PEZI</name>
<evidence type="ECO:0000256" key="1">
    <source>
        <dbReference type="SAM" id="MobiDB-lite"/>
    </source>
</evidence>
<dbReference type="OrthoDB" id="3979469at2759"/>
<dbReference type="InParanoid" id="A0A3N4LVT7"/>
<dbReference type="Proteomes" id="UP000267821">
    <property type="component" value="Unassembled WGS sequence"/>
</dbReference>
<dbReference type="EMBL" id="ML121538">
    <property type="protein sequence ID" value="RPB25302.1"/>
    <property type="molecule type" value="Genomic_DNA"/>
</dbReference>
<gene>
    <name evidence="2" type="ORF">L211DRAFT_112762</name>
</gene>
<dbReference type="InterPro" id="IPR038882">
    <property type="entry name" value="Rcf3"/>
</dbReference>
<dbReference type="PANTHER" id="PTHR39153:SF1">
    <property type="entry name" value="AGR244WP"/>
    <property type="match status" value="1"/>
</dbReference>
<feature type="region of interest" description="Disordered" evidence="1">
    <location>
        <begin position="1"/>
        <end position="23"/>
    </location>
</feature>
<feature type="compositionally biased region" description="Basic and acidic residues" evidence="1">
    <location>
        <begin position="9"/>
        <end position="18"/>
    </location>
</feature>
<dbReference type="PANTHER" id="PTHR39153">
    <property type="entry name" value="AGR244WP"/>
    <property type="match status" value="1"/>
</dbReference>
<dbReference type="AlphaFoldDB" id="A0A3N4LVT7"/>
<keyword evidence="3" id="KW-1185">Reference proteome</keyword>
<evidence type="ECO:0000313" key="2">
    <source>
        <dbReference type="EMBL" id="RPB25302.1"/>
    </source>
</evidence>
<dbReference type="FunCoup" id="A0A3N4LVT7">
    <property type="interactions" value="9"/>
</dbReference>
<proteinExistence type="predicted"/>